<keyword evidence="2" id="KW-1185">Reference proteome</keyword>
<reference evidence="1" key="2">
    <citation type="submission" date="2020-05" db="UniProtKB">
        <authorList>
            <consortium name="EnsemblMetazoa"/>
        </authorList>
    </citation>
    <scope>IDENTIFICATION</scope>
    <source>
        <strain evidence="1">FAR1</strain>
    </source>
</reference>
<evidence type="ECO:0000313" key="1">
    <source>
        <dbReference type="EnsemblMetazoa" id="AFAF014480-PA"/>
    </source>
</evidence>
<sequence>MGNGNGTMMGYGTRIVTGGVAAPNPNKLGTGGRLPGPNGPLGSGLGGGPMEGAVLGTLLIPLPKQDLHLVLVETLVRAELQLGGTVLEVDVTDGVTHVAAPVACFRPLERSPSGLGEAGLGAEYHALGGAQDAGLVGWYHLTTPLAGLFCWGKSKDDKSVSINQPRYSIRSQRLLRWWLVVEPARVTTWSLSAFRRTSAPSSSMVFDAEAEARLLAASSSRSTLS</sequence>
<dbReference type="EMBL" id="AXCN02002128">
    <property type="status" value="NOT_ANNOTATED_CDS"/>
    <property type="molecule type" value="Genomic_DNA"/>
</dbReference>
<accession>A0A182QPV6</accession>
<dbReference type="AlphaFoldDB" id="A0A182QPV6"/>
<evidence type="ECO:0000313" key="2">
    <source>
        <dbReference type="Proteomes" id="UP000075886"/>
    </source>
</evidence>
<name>A0A182QPV6_9DIPT</name>
<dbReference type="VEuPathDB" id="VectorBase:AFAF014480"/>
<organism evidence="1 2">
    <name type="scientific">Anopheles farauti</name>
    <dbReference type="NCBI Taxonomy" id="69004"/>
    <lineage>
        <taxon>Eukaryota</taxon>
        <taxon>Metazoa</taxon>
        <taxon>Ecdysozoa</taxon>
        <taxon>Arthropoda</taxon>
        <taxon>Hexapoda</taxon>
        <taxon>Insecta</taxon>
        <taxon>Pterygota</taxon>
        <taxon>Neoptera</taxon>
        <taxon>Endopterygota</taxon>
        <taxon>Diptera</taxon>
        <taxon>Nematocera</taxon>
        <taxon>Culicoidea</taxon>
        <taxon>Culicidae</taxon>
        <taxon>Anophelinae</taxon>
        <taxon>Anopheles</taxon>
    </lineage>
</organism>
<proteinExistence type="predicted"/>
<dbReference type="Proteomes" id="UP000075886">
    <property type="component" value="Unassembled WGS sequence"/>
</dbReference>
<protein>
    <submittedName>
        <fullName evidence="1">Uncharacterized protein</fullName>
    </submittedName>
</protein>
<dbReference type="EnsemblMetazoa" id="AFAF014480-RA">
    <property type="protein sequence ID" value="AFAF014480-PA"/>
    <property type="gene ID" value="AFAF014480"/>
</dbReference>
<reference evidence="2" key="1">
    <citation type="submission" date="2014-01" db="EMBL/GenBank/DDBJ databases">
        <title>The Genome Sequence of Anopheles farauti FAR1 (V2).</title>
        <authorList>
            <consortium name="The Broad Institute Genomics Platform"/>
            <person name="Neafsey D.E."/>
            <person name="Besansky N."/>
            <person name="Howell P."/>
            <person name="Walton C."/>
            <person name="Young S.K."/>
            <person name="Zeng Q."/>
            <person name="Gargeya S."/>
            <person name="Fitzgerald M."/>
            <person name="Haas B."/>
            <person name="Abouelleil A."/>
            <person name="Allen A.W."/>
            <person name="Alvarado L."/>
            <person name="Arachchi H.M."/>
            <person name="Berlin A.M."/>
            <person name="Chapman S.B."/>
            <person name="Gainer-Dewar J."/>
            <person name="Goldberg J."/>
            <person name="Griggs A."/>
            <person name="Gujja S."/>
            <person name="Hansen M."/>
            <person name="Howarth C."/>
            <person name="Imamovic A."/>
            <person name="Ireland A."/>
            <person name="Larimer J."/>
            <person name="McCowan C."/>
            <person name="Murphy C."/>
            <person name="Pearson M."/>
            <person name="Poon T.W."/>
            <person name="Priest M."/>
            <person name="Roberts A."/>
            <person name="Saif S."/>
            <person name="Shea T."/>
            <person name="Sisk P."/>
            <person name="Sykes S."/>
            <person name="Wortman J."/>
            <person name="Nusbaum C."/>
            <person name="Birren B."/>
        </authorList>
    </citation>
    <scope>NUCLEOTIDE SEQUENCE [LARGE SCALE GENOMIC DNA]</scope>
    <source>
        <strain evidence="2">FAR1</strain>
    </source>
</reference>